<comment type="caution">
    <text evidence="1">The sequence shown here is derived from an EMBL/GenBank/DDBJ whole genome shotgun (WGS) entry which is preliminary data.</text>
</comment>
<dbReference type="RefSeq" id="WP_016141743.1">
    <property type="nucleotide sequence ID" value="NZ_KB976987.1"/>
</dbReference>
<dbReference type="EMBL" id="APQM01000007">
    <property type="protein sequence ID" value="EOQ69038.1"/>
    <property type="molecule type" value="Genomic_DNA"/>
</dbReference>
<dbReference type="AlphaFoldDB" id="R8YHY2"/>
<evidence type="ECO:0008006" key="3">
    <source>
        <dbReference type="Google" id="ProtNLM"/>
    </source>
</evidence>
<gene>
    <name evidence="1" type="ORF">F931_01757</name>
</gene>
<evidence type="ECO:0000313" key="2">
    <source>
        <dbReference type="Proteomes" id="UP000014024"/>
    </source>
</evidence>
<protein>
    <recommendedName>
        <fullName evidence="3">HNH endonuclease 5 domain-containing protein</fullName>
    </recommendedName>
</protein>
<dbReference type="HOGENOM" id="CLU_076519_0_0_6"/>
<sequence length="258" mass="29910">MNIGICKLCGEEKELQRSHVIGKTFFKPILKDSKKNVAFQFQLKKKYVCTTNDTWFTRLLCSQCEQFFNENYENYSIAILREKRKEVEIINGPEGIKYKNLDAEKIALFILSIYWRGIHSDHHAFADCINDPTLESVLKEIIKGKLKIVPNLIKVRIRLFKDSTRFFDEISLKQIIVAPFTESFAKGFISTMAFEGYLVELYFGPLNISNLTNNGFVDIGSNEVYIPYLEIISHRKIRESLFDGAKIIKQFPELIEKG</sequence>
<organism evidence="1 2">
    <name type="scientific">Acinetobacter pittii ANC 4050</name>
    <dbReference type="NCBI Taxonomy" id="1217691"/>
    <lineage>
        <taxon>Bacteria</taxon>
        <taxon>Pseudomonadati</taxon>
        <taxon>Pseudomonadota</taxon>
        <taxon>Gammaproteobacteria</taxon>
        <taxon>Moraxellales</taxon>
        <taxon>Moraxellaceae</taxon>
        <taxon>Acinetobacter</taxon>
        <taxon>Acinetobacter calcoaceticus/baumannii complex</taxon>
    </lineage>
</organism>
<dbReference type="Proteomes" id="UP000014024">
    <property type="component" value="Unassembled WGS sequence"/>
</dbReference>
<name>R8YHY2_ACIPI</name>
<dbReference type="PATRIC" id="fig|1217691.3.peg.1733"/>
<reference evidence="1 2" key="1">
    <citation type="submission" date="2013-02" db="EMBL/GenBank/DDBJ databases">
        <title>The Genome Sequence of Acinetobacter sp. ANC 4050.</title>
        <authorList>
            <consortium name="The Broad Institute Genome Sequencing Platform"/>
            <consortium name="The Broad Institute Genome Sequencing Center for Infectious Disease"/>
            <person name="Cerqueira G."/>
            <person name="Feldgarden M."/>
            <person name="Courvalin P."/>
            <person name="Perichon B."/>
            <person name="Grillot-Courvalin C."/>
            <person name="Clermont D."/>
            <person name="Rocha E."/>
            <person name="Yoon E.-J."/>
            <person name="Nemec A."/>
            <person name="Walker B."/>
            <person name="Young S.K."/>
            <person name="Zeng Q."/>
            <person name="Gargeya S."/>
            <person name="Fitzgerald M."/>
            <person name="Haas B."/>
            <person name="Abouelleil A."/>
            <person name="Alvarado L."/>
            <person name="Arachchi H.M."/>
            <person name="Berlin A.M."/>
            <person name="Chapman S.B."/>
            <person name="Dewar J."/>
            <person name="Goldberg J."/>
            <person name="Griggs A."/>
            <person name="Gujja S."/>
            <person name="Hansen M."/>
            <person name="Howarth C."/>
            <person name="Imamovic A."/>
            <person name="Larimer J."/>
            <person name="McCowan C."/>
            <person name="Murphy C."/>
            <person name="Neiman D."/>
            <person name="Pearson M."/>
            <person name="Priest M."/>
            <person name="Roberts A."/>
            <person name="Saif S."/>
            <person name="Shea T."/>
            <person name="Sisk P."/>
            <person name="Sykes S."/>
            <person name="Wortman J."/>
            <person name="Nusbaum C."/>
            <person name="Birren B."/>
        </authorList>
    </citation>
    <scope>NUCLEOTIDE SEQUENCE [LARGE SCALE GENOMIC DNA]</scope>
    <source>
        <strain evidence="1 2">ANC 4050</strain>
    </source>
</reference>
<dbReference type="OrthoDB" id="5518417at2"/>
<evidence type="ECO:0000313" key="1">
    <source>
        <dbReference type="EMBL" id="EOQ69038.1"/>
    </source>
</evidence>
<proteinExistence type="predicted"/>
<accession>R8YHY2</accession>